<dbReference type="EMBL" id="BLPG01000001">
    <property type="protein sequence ID" value="GFJ90304.1"/>
    <property type="molecule type" value="Genomic_DNA"/>
</dbReference>
<evidence type="ECO:0000313" key="4">
    <source>
        <dbReference type="Proteomes" id="UP000482960"/>
    </source>
</evidence>
<dbReference type="Gene3D" id="3.90.1570.50">
    <property type="match status" value="1"/>
</dbReference>
<proteinExistence type="predicted"/>
<dbReference type="Proteomes" id="UP000482960">
    <property type="component" value="Unassembled WGS sequence"/>
</dbReference>
<evidence type="ECO:0000259" key="2">
    <source>
        <dbReference type="Pfam" id="PF04313"/>
    </source>
</evidence>
<dbReference type="GO" id="GO:0009307">
    <property type="term" value="P:DNA restriction-modification system"/>
    <property type="evidence" value="ECO:0007669"/>
    <property type="project" value="UniProtKB-KW"/>
</dbReference>
<dbReference type="Pfam" id="PF04313">
    <property type="entry name" value="HSDR_N"/>
    <property type="match status" value="1"/>
</dbReference>
<feature type="compositionally biased region" description="Low complexity" evidence="1">
    <location>
        <begin position="222"/>
        <end position="244"/>
    </location>
</feature>
<organism evidence="3 4">
    <name type="scientific">Phytohabitans rumicis</name>
    <dbReference type="NCBI Taxonomy" id="1076125"/>
    <lineage>
        <taxon>Bacteria</taxon>
        <taxon>Bacillati</taxon>
        <taxon>Actinomycetota</taxon>
        <taxon>Actinomycetes</taxon>
        <taxon>Micromonosporales</taxon>
        <taxon>Micromonosporaceae</taxon>
    </lineage>
</organism>
<dbReference type="GO" id="GO:0005524">
    <property type="term" value="F:ATP binding"/>
    <property type="evidence" value="ECO:0007669"/>
    <property type="project" value="UniProtKB-KW"/>
</dbReference>
<dbReference type="AlphaFoldDB" id="A0A6V8L2D6"/>
<reference evidence="3 4" key="2">
    <citation type="submission" date="2020-03" db="EMBL/GenBank/DDBJ databases">
        <authorList>
            <person name="Ichikawa N."/>
            <person name="Kimura A."/>
            <person name="Kitahashi Y."/>
            <person name="Uohara A."/>
        </authorList>
    </citation>
    <scope>NUCLEOTIDE SEQUENCE [LARGE SCALE GENOMIC DNA]</scope>
    <source>
        <strain evidence="3 4">NBRC 108638</strain>
    </source>
</reference>
<dbReference type="GO" id="GO:0009035">
    <property type="term" value="F:type I site-specific deoxyribonuclease activity"/>
    <property type="evidence" value="ECO:0007669"/>
    <property type="project" value="UniProtKB-EC"/>
</dbReference>
<feature type="region of interest" description="Disordered" evidence="1">
    <location>
        <begin position="196"/>
        <end position="257"/>
    </location>
</feature>
<dbReference type="GO" id="GO:0003677">
    <property type="term" value="F:DNA binding"/>
    <property type="evidence" value="ECO:0007669"/>
    <property type="project" value="UniProtKB-KW"/>
</dbReference>
<accession>A0A6V8L2D6</accession>
<dbReference type="InterPro" id="IPR007409">
    <property type="entry name" value="Restrct_endonuc_type1_HsdR_N"/>
</dbReference>
<name>A0A6V8L2D6_9ACTN</name>
<sequence>MGGGTSVDYRADVGFDTGRLFEFIGDTQAAEWAGVVDLYAGDPAAAQRGFVRRLDQAITADGLLDVLRKGVKDRGARIRVAYFEPSFVESDAILGDYRKNRLSVVRELAYATKQADRGNRLDLTLFLNGIPIATAELKNPLTGSGVEHAKEQYRTERDPTELIFARRVIANFAVDPDLVFVTTQLRGKATRFLPLNTGSEGRAGRAARATRPPLPSASTPPRTCGTRSGSGTTGSTCWSASSTYTRRRARMGVPERS</sequence>
<evidence type="ECO:0000313" key="3">
    <source>
        <dbReference type="EMBL" id="GFJ90304.1"/>
    </source>
</evidence>
<comment type="caution">
    <text evidence="3">The sequence shown here is derived from an EMBL/GenBank/DDBJ whole genome shotgun (WGS) entry which is preliminary data.</text>
</comment>
<evidence type="ECO:0000256" key="1">
    <source>
        <dbReference type="SAM" id="MobiDB-lite"/>
    </source>
</evidence>
<gene>
    <name evidence="3" type="ORF">Prum_039460</name>
</gene>
<protein>
    <recommendedName>
        <fullName evidence="2">Restriction endonuclease type I HsdR N-terminal domain-containing protein</fullName>
    </recommendedName>
</protein>
<keyword evidence="4" id="KW-1185">Reference proteome</keyword>
<reference evidence="3 4" key="1">
    <citation type="submission" date="2020-03" db="EMBL/GenBank/DDBJ databases">
        <title>Whole genome shotgun sequence of Phytohabitans rumicis NBRC 108638.</title>
        <authorList>
            <person name="Komaki H."/>
            <person name="Tamura T."/>
        </authorList>
    </citation>
    <scope>NUCLEOTIDE SEQUENCE [LARGE SCALE GENOMIC DNA]</scope>
    <source>
        <strain evidence="3 4">NBRC 108638</strain>
    </source>
</reference>
<feature type="compositionally biased region" description="Low complexity" evidence="1">
    <location>
        <begin position="198"/>
        <end position="211"/>
    </location>
</feature>
<feature type="domain" description="Restriction endonuclease type I HsdR N-terminal" evidence="2">
    <location>
        <begin position="96"/>
        <end position="172"/>
    </location>
</feature>